<dbReference type="RefSeq" id="WP_105932909.1">
    <property type="nucleotide sequence ID" value="NZ_PVNP01000007.1"/>
</dbReference>
<dbReference type="PANTHER" id="PTHR43606">
    <property type="entry name" value="PHOSPHATASE, PUTATIVE (AFU_ORTHOLOGUE AFUA_6G08710)-RELATED"/>
    <property type="match status" value="1"/>
</dbReference>
<evidence type="ECO:0000259" key="1">
    <source>
        <dbReference type="Pfam" id="PF09423"/>
    </source>
</evidence>
<dbReference type="InterPro" id="IPR018946">
    <property type="entry name" value="PhoD-like_MPP"/>
</dbReference>
<dbReference type="InterPro" id="IPR052900">
    <property type="entry name" value="Phospholipid_Metab_Enz"/>
</dbReference>
<dbReference type="PROSITE" id="PS51318">
    <property type="entry name" value="TAT"/>
    <property type="match status" value="1"/>
</dbReference>
<dbReference type="OrthoDB" id="327733at2"/>
<dbReference type="InterPro" id="IPR003961">
    <property type="entry name" value="FN3_dom"/>
</dbReference>
<protein>
    <submittedName>
        <fullName evidence="3">Alkaline phosphatase</fullName>
    </submittedName>
</protein>
<dbReference type="PANTHER" id="PTHR43606:SF7">
    <property type="entry name" value="PHOSPHATASE, PUTATIVE (AFU_ORTHOLOGUE AFUA_6G08710)-RELATED"/>
    <property type="match status" value="1"/>
</dbReference>
<dbReference type="InterPro" id="IPR032093">
    <property type="entry name" value="PhoD_N"/>
</dbReference>
<feature type="domain" description="PhoD-like phosphatase metallophosphatase" evidence="1">
    <location>
        <begin position="132"/>
        <end position="515"/>
    </location>
</feature>
<dbReference type="InterPro" id="IPR006311">
    <property type="entry name" value="TAT_signal"/>
</dbReference>
<dbReference type="InterPro" id="IPR029052">
    <property type="entry name" value="Metallo-depent_PP-like"/>
</dbReference>
<accession>A0A2S9VG54</accession>
<dbReference type="CDD" id="cd07389">
    <property type="entry name" value="MPP_PhoD"/>
    <property type="match status" value="1"/>
</dbReference>
<evidence type="ECO:0000313" key="3">
    <source>
        <dbReference type="EMBL" id="PRO75448.1"/>
    </source>
</evidence>
<keyword evidence="4" id="KW-1185">Reference proteome</keyword>
<dbReference type="EMBL" id="PVNP01000007">
    <property type="protein sequence ID" value="PRO75448.1"/>
    <property type="molecule type" value="Genomic_DNA"/>
</dbReference>
<feature type="domain" description="Phospholipase D N-terminal" evidence="2">
    <location>
        <begin position="37"/>
        <end position="120"/>
    </location>
</feature>
<dbReference type="InterPro" id="IPR038607">
    <property type="entry name" value="PhoD-like_sf"/>
</dbReference>
<dbReference type="Gene3D" id="3.60.21.70">
    <property type="entry name" value="PhoD-like phosphatase"/>
    <property type="match status" value="1"/>
</dbReference>
<dbReference type="Proteomes" id="UP000238949">
    <property type="component" value="Unassembled WGS sequence"/>
</dbReference>
<reference evidence="4" key="1">
    <citation type="journal article" date="2020" name="Int. J. Syst. Evol. Microbiol.">
        <title>Alteromonas alba sp. nov., a marine bacterium isolated from the seawater of the West Pacific Ocean.</title>
        <authorList>
            <person name="Sun C."/>
            <person name="Wu Y.-H."/>
            <person name="Xamxidin M."/>
            <person name="Cheng H."/>
            <person name="Xu X.-W."/>
        </authorList>
    </citation>
    <scope>NUCLEOTIDE SEQUENCE [LARGE SCALE GENOMIC DNA]</scope>
    <source>
        <strain evidence="4">190</strain>
    </source>
</reference>
<dbReference type="CDD" id="cd00063">
    <property type="entry name" value="FN3"/>
    <property type="match status" value="1"/>
</dbReference>
<dbReference type="SUPFAM" id="SSF56300">
    <property type="entry name" value="Metallo-dependent phosphatases"/>
    <property type="match status" value="1"/>
</dbReference>
<evidence type="ECO:0000259" key="2">
    <source>
        <dbReference type="Pfam" id="PF16655"/>
    </source>
</evidence>
<dbReference type="Pfam" id="PF16655">
    <property type="entry name" value="PhoD_N"/>
    <property type="match status" value="1"/>
</dbReference>
<evidence type="ECO:0000313" key="4">
    <source>
        <dbReference type="Proteomes" id="UP000238949"/>
    </source>
</evidence>
<sequence length="549" mass="61273">MIFSRRQFLKTTLASGALTPFAYQVAAAPINPLFDCGVASGDPTHHSVILWTHTREPIGLTWQVARDLAFKQLVKSGQGETSLTQDCTFKIDVTGLEPGTTYYYRFITSSGQSEPGRTRTLPAGEPESLNIAVASCSNYPFGYFNAYHHIAGDESVDFVLHLGDYIYEYGQDSWGDEEGRKLKRRHQPANEIVSLTDYRTRHRQYKTDNGSRLMHASHPLIPTWDDHESANNPYMQGAQNHQPGEGNWADRKAASIQAYYEWMPLREPAKQAEKAQLWRHFGFGNLATLTTLETRHTGRSKQIDYAEHLPQIKSEQTLRHFIESVLGDPGRSMLSIAMENFVNHKLAESVAQGTKWRLIGNQIPMARTNIPDATDLTLPKALADNGAIAQHFGYFMALGKYDLPIYLDTWDGYPVAREKFYQLCQSAKASDLIVLTGDSHAFWANQLFAGDGDAMGVELGTAGITSPGDFETFGPALAGEFDQRVAQHNREILWTDCQHRGYVKLELAPKTAIASFIGVSNITSEHYSAKTLRQYQISKAGSSLAIEKI</sequence>
<proteinExistence type="predicted"/>
<dbReference type="Gene3D" id="2.60.40.380">
    <property type="entry name" value="Purple acid phosphatase-like, N-terminal"/>
    <property type="match status" value="1"/>
</dbReference>
<organism evidence="3 4">
    <name type="scientific">Alteromonas alba</name>
    <dbReference type="NCBI Taxonomy" id="2079529"/>
    <lineage>
        <taxon>Bacteria</taxon>
        <taxon>Pseudomonadati</taxon>
        <taxon>Pseudomonadota</taxon>
        <taxon>Gammaproteobacteria</taxon>
        <taxon>Alteromonadales</taxon>
        <taxon>Alteromonadaceae</taxon>
        <taxon>Alteromonas/Salinimonas group</taxon>
        <taxon>Alteromonas</taxon>
    </lineage>
</organism>
<dbReference type="Pfam" id="PF09423">
    <property type="entry name" value="PhoD"/>
    <property type="match status" value="1"/>
</dbReference>
<dbReference type="AlphaFoldDB" id="A0A2S9VG54"/>
<comment type="caution">
    <text evidence="3">The sequence shown here is derived from an EMBL/GenBank/DDBJ whole genome shotgun (WGS) entry which is preliminary data.</text>
</comment>
<name>A0A2S9VG54_9ALTE</name>
<gene>
    <name evidence="3" type="ORF">C6Y40_00990</name>
</gene>